<keyword evidence="5" id="KW-0285">Flavoprotein</keyword>
<keyword evidence="10" id="KW-1185">Reference proteome</keyword>
<dbReference type="AlphaFoldDB" id="X0PNZ4"/>
<gene>
    <name evidence="9" type="ORF">FC83_GL001948</name>
</gene>
<evidence type="ECO:0000313" key="9">
    <source>
        <dbReference type="EMBL" id="KRM34811.1"/>
    </source>
</evidence>
<evidence type="ECO:0000256" key="1">
    <source>
        <dbReference type="ARBA" id="ARBA00001917"/>
    </source>
</evidence>
<dbReference type="PATRIC" id="fig|1423734.3.peg.1971"/>
<dbReference type="STRING" id="1423734.FC83_GL001948"/>
<dbReference type="InterPro" id="IPR008254">
    <property type="entry name" value="Flavodoxin/NO_synth"/>
</dbReference>
<dbReference type="EMBL" id="AZGA01000020">
    <property type="protein sequence ID" value="KRM34811.1"/>
    <property type="molecule type" value="Genomic_DNA"/>
</dbReference>
<keyword evidence="6" id="KW-0288">FMN</keyword>
<comment type="caution">
    <text evidence="9">The sequence shown here is derived from an EMBL/GenBank/DDBJ whole genome shotgun (WGS) entry which is preliminary data.</text>
</comment>
<dbReference type="PANTHER" id="PTHR42809:SF1">
    <property type="entry name" value="FLAVODOXIN 1"/>
    <property type="match status" value="1"/>
</dbReference>
<evidence type="ECO:0000256" key="4">
    <source>
        <dbReference type="ARBA" id="ARBA00022448"/>
    </source>
</evidence>
<keyword evidence="7" id="KW-0249">Electron transport</keyword>
<keyword evidence="4" id="KW-0813">Transport</keyword>
<proteinExistence type="inferred from homology"/>
<evidence type="ECO:0000256" key="5">
    <source>
        <dbReference type="ARBA" id="ARBA00022630"/>
    </source>
</evidence>
<feature type="domain" description="Flavodoxin-like" evidence="8">
    <location>
        <begin position="1"/>
        <end position="133"/>
    </location>
</feature>
<dbReference type="Proteomes" id="UP000051236">
    <property type="component" value="Unassembled WGS sequence"/>
</dbReference>
<evidence type="ECO:0000256" key="3">
    <source>
        <dbReference type="ARBA" id="ARBA00005267"/>
    </source>
</evidence>
<dbReference type="GO" id="GO:0010181">
    <property type="term" value="F:FMN binding"/>
    <property type="evidence" value="ECO:0007669"/>
    <property type="project" value="InterPro"/>
</dbReference>
<organism evidence="9 10">
    <name type="scientific">Agrilactobacillus composti DSM 18527 = JCM 14202</name>
    <dbReference type="NCBI Taxonomy" id="1423734"/>
    <lineage>
        <taxon>Bacteria</taxon>
        <taxon>Bacillati</taxon>
        <taxon>Bacillota</taxon>
        <taxon>Bacilli</taxon>
        <taxon>Lactobacillales</taxon>
        <taxon>Lactobacillaceae</taxon>
        <taxon>Agrilactobacillus</taxon>
    </lineage>
</organism>
<dbReference type="InterPro" id="IPR029039">
    <property type="entry name" value="Flavoprotein-like_sf"/>
</dbReference>
<dbReference type="NCBIfam" id="NF005587">
    <property type="entry name" value="PRK07308.1"/>
    <property type="match status" value="1"/>
</dbReference>
<sequence length="139" mass="15542">MTGNDEEIAKIVTRELEKNKVDTQIQEMEFVDADEFNDLDILVVASYTYDDGEVPDGAMDLYEDLTEAKFPNLVYGVCGSGDTFYEDFCSAVDNFGDKLSNTGAREGAKSVKIELFPEDKDVERLIQFTNDILASANRN</sequence>
<dbReference type="PANTHER" id="PTHR42809">
    <property type="entry name" value="FLAVODOXIN 2"/>
    <property type="match status" value="1"/>
</dbReference>
<name>X0PNZ4_9LACO</name>
<accession>X0PNZ4</accession>
<comment type="cofactor">
    <cofactor evidence="1">
        <name>FMN</name>
        <dbReference type="ChEBI" id="CHEBI:58210"/>
    </cofactor>
</comment>
<evidence type="ECO:0000256" key="6">
    <source>
        <dbReference type="ARBA" id="ARBA00022643"/>
    </source>
</evidence>
<reference evidence="9 10" key="1">
    <citation type="journal article" date="2015" name="Genome Announc.">
        <title>Expanding the biotechnology potential of lactobacilli through comparative genomics of 213 strains and associated genera.</title>
        <authorList>
            <person name="Sun Z."/>
            <person name="Harris H.M."/>
            <person name="McCann A."/>
            <person name="Guo C."/>
            <person name="Argimon S."/>
            <person name="Zhang W."/>
            <person name="Yang X."/>
            <person name="Jeffery I.B."/>
            <person name="Cooney J.C."/>
            <person name="Kagawa T.F."/>
            <person name="Liu W."/>
            <person name="Song Y."/>
            <person name="Salvetti E."/>
            <person name="Wrobel A."/>
            <person name="Rasinkangas P."/>
            <person name="Parkhill J."/>
            <person name="Rea M.C."/>
            <person name="O'Sullivan O."/>
            <person name="Ritari J."/>
            <person name="Douillard F.P."/>
            <person name="Paul Ross R."/>
            <person name="Yang R."/>
            <person name="Briner A.E."/>
            <person name="Felis G.E."/>
            <person name="de Vos W.M."/>
            <person name="Barrangou R."/>
            <person name="Klaenhammer T.R."/>
            <person name="Caufield P.W."/>
            <person name="Cui Y."/>
            <person name="Zhang H."/>
            <person name="O'Toole P.W."/>
        </authorList>
    </citation>
    <scope>NUCLEOTIDE SEQUENCE [LARGE SCALE GENOMIC DNA]</scope>
    <source>
        <strain evidence="9 10">DSM 18527</strain>
    </source>
</reference>
<dbReference type="GO" id="GO:0016651">
    <property type="term" value="F:oxidoreductase activity, acting on NAD(P)H"/>
    <property type="evidence" value="ECO:0007669"/>
    <property type="project" value="UniProtKB-ARBA"/>
</dbReference>
<evidence type="ECO:0000256" key="7">
    <source>
        <dbReference type="ARBA" id="ARBA00022982"/>
    </source>
</evidence>
<dbReference type="eggNOG" id="COG0716">
    <property type="taxonomic scope" value="Bacteria"/>
</dbReference>
<dbReference type="InterPro" id="IPR050619">
    <property type="entry name" value="Flavodoxin"/>
</dbReference>
<evidence type="ECO:0000256" key="2">
    <source>
        <dbReference type="ARBA" id="ARBA00003297"/>
    </source>
</evidence>
<evidence type="ECO:0000313" key="10">
    <source>
        <dbReference type="Proteomes" id="UP000051236"/>
    </source>
</evidence>
<comment type="similarity">
    <text evidence="3">Belongs to the flavodoxin family.</text>
</comment>
<evidence type="ECO:0000259" key="8">
    <source>
        <dbReference type="PROSITE" id="PS50902"/>
    </source>
</evidence>
<comment type="function">
    <text evidence="2">Low-potential electron donor to a number of redox enzymes.</text>
</comment>
<dbReference type="Pfam" id="PF00258">
    <property type="entry name" value="Flavodoxin_1"/>
    <property type="match status" value="1"/>
</dbReference>
<dbReference type="SUPFAM" id="SSF52218">
    <property type="entry name" value="Flavoproteins"/>
    <property type="match status" value="1"/>
</dbReference>
<dbReference type="Gene3D" id="3.40.50.360">
    <property type="match status" value="1"/>
</dbReference>
<dbReference type="PROSITE" id="PS50902">
    <property type="entry name" value="FLAVODOXIN_LIKE"/>
    <property type="match status" value="1"/>
</dbReference>
<protein>
    <recommendedName>
        <fullName evidence="8">Flavodoxin-like domain-containing protein</fullName>
    </recommendedName>
</protein>